<dbReference type="AlphaFoldDB" id="A0A0A2CA86"/>
<dbReference type="Proteomes" id="UP000030392">
    <property type="component" value="Unassembled WGS sequence"/>
</dbReference>
<comment type="caution">
    <text evidence="1">The sequence shown here is derived from an EMBL/GenBank/DDBJ whole genome shotgun (WGS) entry which is preliminary data.</text>
</comment>
<name>A0A0A2CA86_PROMR</name>
<sequence>MAIPLMGQMVQVLHDMATPRTTAMEPLQRNTEILSTTLMVHL</sequence>
<proteinExistence type="predicted"/>
<evidence type="ECO:0000313" key="1">
    <source>
        <dbReference type="EMBL" id="KGG21805.1"/>
    </source>
</evidence>
<gene>
    <name evidence="1" type="ORF">EV03_0546</name>
</gene>
<dbReference type="EMBL" id="JNAX01000005">
    <property type="protein sequence ID" value="KGG21805.1"/>
    <property type="molecule type" value="Genomic_DNA"/>
</dbReference>
<reference evidence="2" key="1">
    <citation type="journal article" date="2014" name="Sci. Data">
        <title>Genomes of diverse isolates of the marine cyanobacterium Prochlorococcus.</title>
        <authorList>
            <person name="Biller S."/>
            <person name="Berube P."/>
            <person name="Thompson J."/>
            <person name="Kelly L."/>
            <person name="Roggensack S."/>
            <person name="Awad L."/>
            <person name="Roache-Johnson K."/>
            <person name="Ding H."/>
            <person name="Giovannoni S.J."/>
            <person name="Moore L.R."/>
            <person name="Chisholm S.W."/>
        </authorList>
    </citation>
    <scope>NUCLEOTIDE SEQUENCE [LARGE SCALE GENOMIC DNA]</scope>
    <source>
        <strain evidence="2">PAC1</strain>
    </source>
</reference>
<protein>
    <submittedName>
        <fullName evidence="1">Uncharacterized protein</fullName>
    </submittedName>
</protein>
<organism evidence="1 2">
    <name type="scientific">Prochlorococcus marinus str. PAC1</name>
    <dbReference type="NCBI Taxonomy" id="59924"/>
    <lineage>
        <taxon>Bacteria</taxon>
        <taxon>Bacillati</taxon>
        <taxon>Cyanobacteriota</taxon>
        <taxon>Cyanophyceae</taxon>
        <taxon>Synechococcales</taxon>
        <taxon>Prochlorococcaceae</taxon>
        <taxon>Prochlorococcus</taxon>
    </lineage>
</organism>
<accession>A0A0A2CA86</accession>
<evidence type="ECO:0000313" key="2">
    <source>
        <dbReference type="Proteomes" id="UP000030392"/>
    </source>
</evidence>